<dbReference type="SUPFAM" id="SSF53850">
    <property type="entry name" value="Periplasmic binding protein-like II"/>
    <property type="match status" value="1"/>
</dbReference>
<dbReference type="PROSITE" id="PS50931">
    <property type="entry name" value="HTH_LYSR"/>
    <property type="match status" value="1"/>
</dbReference>
<keyword evidence="2" id="KW-0805">Transcription regulation</keyword>
<protein>
    <submittedName>
        <fullName evidence="6">Transcriptional regulator, LysR family</fullName>
    </submittedName>
</protein>
<dbReference type="InterPro" id="IPR005119">
    <property type="entry name" value="LysR_subst-bd"/>
</dbReference>
<feature type="domain" description="HTH lysR-type" evidence="5">
    <location>
        <begin position="1"/>
        <end position="58"/>
    </location>
</feature>
<dbReference type="InterPro" id="IPR036388">
    <property type="entry name" value="WH-like_DNA-bd_sf"/>
</dbReference>
<sequence>MQIRSLETLVRIAQVQSFSRAAELLNMTLPALSMQMKTLETDLRAALFDRSTRPPQLTPLGRRVADQARRVLAEQDRLTELCASDDGLNGRFNIGIIQTASVRILPRFLADVARTAPGADFRFSSGLSETLGAMVHSGQLDAAIITRAAPDLRGLTYDVIATEPMFIATPLHHADSSLNDLARSLPFIHFTPASGIGKLISRALDHFPAEPQGIVILDSVEASVESVKYGLGYTILPLPDLERYGEGQLHIRRHGDRPMSRDIALITRATAANDTWRGHLLGRLRAAI</sequence>
<dbReference type="Pfam" id="PF00126">
    <property type="entry name" value="HTH_1"/>
    <property type="match status" value="1"/>
</dbReference>
<dbReference type="CDD" id="cd05466">
    <property type="entry name" value="PBP2_LTTR_substrate"/>
    <property type="match status" value="1"/>
</dbReference>
<dbReference type="InterPro" id="IPR036390">
    <property type="entry name" value="WH_DNA-bd_sf"/>
</dbReference>
<keyword evidence="7" id="KW-1185">Reference proteome</keyword>
<dbReference type="FunFam" id="1.10.10.10:FF:000001">
    <property type="entry name" value="LysR family transcriptional regulator"/>
    <property type="match status" value="1"/>
</dbReference>
<gene>
    <name evidence="6" type="ORF">SAMN05443999_1013</name>
</gene>
<dbReference type="InterPro" id="IPR050950">
    <property type="entry name" value="HTH-type_LysR_regulators"/>
</dbReference>
<dbReference type="InterPro" id="IPR000847">
    <property type="entry name" value="LysR_HTH_N"/>
</dbReference>
<accession>A0A1H7F7A2</accession>
<dbReference type="Proteomes" id="UP000199582">
    <property type="component" value="Unassembled WGS sequence"/>
</dbReference>
<name>A0A1H7F7A2_9RHOB</name>
<dbReference type="PANTHER" id="PTHR30419">
    <property type="entry name" value="HTH-TYPE TRANSCRIPTIONAL REGULATOR YBHD"/>
    <property type="match status" value="1"/>
</dbReference>
<evidence type="ECO:0000259" key="5">
    <source>
        <dbReference type="PROSITE" id="PS50931"/>
    </source>
</evidence>
<proteinExistence type="inferred from homology"/>
<dbReference type="GO" id="GO:0005829">
    <property type="term" value="C:cytosol"/>
    <property type="evidence" value="ECO:0007669"/>
    <property type="project" value="TreeGrafter"/>
</dbReference>
<dbReference type="EMBL" id="FOAG01000001">
    <property type="protein sequence ID" value="SEK21674.1"/>
    <property type="molecule type" value="Genomic_DNA"/>
</dbReference>
<evidence type="ECO:0000256" key="1">
    <source>
        <dbReference type="ARBA" id="ARBA00009437"/>
    </source>
</evidence>
<dbReference type="Pfam" id="PF03466">
    <property type="entry name" value="LysR_substrate"/>
    <property type="match status" value="1"/>
</dbReference>
<dbReference type="SUPFAM" id="SSF46785">
    <property type="entry name" value="Winged helix' DNA-binding domain"/>
    <property type="match status" value="1"/>
</dbReference>
<evidence type="ECO:0000256" key="3">
    <source>
        <dbReference type="ARBA" id="ARBA00023125"/>
    </source>
</evidence>
<dbReference type="STRING" id="1287727.SAMN05443999_1013"/>
<keyword evidence="3" id="KW-0238">DNA-binding</keyword>
<evidence type="ECO:0000313" key="7">
    <source>
        <dbReference type="Proteomes" id="UP000199582"/>
    </source>
</evidence>
<reference evidence="6 7" key="1">
    <citation type="submission" date="2016-10" db="EMBL/GenBank/DDBJ databases">
        <authorList>
            <person name="de Groot N.N."/>
        </authorList>
    </citation>
    <scope>NUCLEOTIDE SEQUENCE [LARGE SCALE GENOMIC DNA]</scope>
    <source>
        <strain evidence="6 7">DSM 100674</strain>
    </source>
</reference>
<dbReference type="OrthoDB" id="9811588at2"/>
<dbReference type="Gene3D" id="3.40.190.10">
    <property type="entry name" value="Periplasmic binding protein-like II"/>
    <property type="match status" value="2"/>
</dbReference>
<organism evidence="6 7">
    <name type="scientific">Roseovarius azorensis</name>
    <dbReference type="NCBI Taxonomy" id="1287727"/>
    <lineage>
        <taxon>Bacteria</taxon>
        <taxon>Pseudomonadati</taxon>
        <taxon>Pseudomonadota</taxon>
        <taxon>Alphaproteobacteria</taxon>
        <taxon>Rhodobacterales</taxon>
        <taxon>Roseobacteraceae</taxon>
        <taxon>Roseovarius</taxon>
    </lineage>
</organism>
<evidence type="ECO:0000256" key="4">
    <source>
        <dbReference type="ARBA" id="ARBA00023163"/>
    </source>
</evidence>
<evidence type="ECO:0000256" key="2">
    <source>
        <dbReference type="ARBA" id="ARBA00023015"/>
    </source>
</evidence>
<dbReference type="RefSeq" id="WP_093030153.1">
    <property type="nucleotide sequence ID" value="NZ_FOAG01000001.1"/>
</dbReference>
<comment type="similarity">
    <text evidence="1">Belongs to the LysR transcriptional regulatory family.</text>
</comment>
<dbReference type="Gene3D" id="1.10.10.10">
    <property type="entry name" value="Winged helix-like DNA-binding domain superfamily/Winged helix DNA-binding domain"/>
    <property type="match status" value="1"/>
</dbReference>
<dbReference type="GO" id="GO:0003700">
    <property type="term" value="F:DNA-binding transcription factor activity"/>
    <property type="evidence" value="ECO:0007669"/>
    <property type="project" value="InterPro"/>
</dbReference>
<evidence type="ECO:0000313" key="6">
    <source>
        <dbReference type="EMBL" id="SEK21674.1"/>
    </source>
</evidence>
<dbReference type="PRINTS" id="PR00039">
    <property type="entry name" value="HTHLYSR"/>
</dbReference>
<keyword evidence="4" id="KW-0804">Transcription</keyword>
<dbReference type="AlphaFoldDB" id="A0A1H7F7A2"/>
<dbReference type="GO" id="GO:0003677">
    <property type="term" value="F:DNA binding"/>
    <property type="evidence" value="ECO:0007669"/>
    <property type="project" value="UniProtKB-KW"/>
</dbReference>